<dbReference type="InterPro" id="IPR036812">
    <property type="entry name" value="NAD(P)_OxRdtase_dom_sf"/>
</dbReference>
<dbReference type="Gene3D" id="3.20.20.100">
    <property type="entry name" value="NADP-dependent oxidoreductase domain"/>
    <property type="match status" value="1"/>
</dbReference>
<feature type="region of interest" description="Disordered" evidence="1">
    <location>
        <begin position="222"/>
        <end position="283"/>
    </location>
</feature>
<dbReference type="AlphaFoldDB" id="A0A8H6SNW6"/>
<sequence length="283" mass="31771">MVGAPTGESTHAALILVLAELNETLKPGVTGDFPSTQRQNWATDCLDSMPSAFSSMSRGRNLSLSRIYGSRETELEVAIASGHLLILHQNQTEVGAALERHSGWAPLKRKRGSMRSRQSIIWGDLSQPRLIRQPIAFPPSDATFPIHPSNPDFEVALDTTTLLVEMAALRQSKVQNIGVSFTIEHINSEIARATGVVPMVNQIEAHPLLQRQQRFHPLGNNIRRYSRNTQPSPKSRRYAAYRRHESRIISNYTPSERSAKDLDRNTQIGAVTRREEQHNRRNT</sequence>
<evidence type="ECO:0000256" key="1">
    <source>
        <dbReference type="SAM" id="MobiDB-lite"/>
    </source>
</evidence>
<keyword evidence="3" id="KW-1185">Reference proteome</keyword>
<comment type="caution">
    <text evidence="2">The sequence shown here is derived from an EMBL/GenBank/DDBJ whole genome shotgun (WGS) entry which is preliminary data.</text>
</comment>
<evidence type="ECO:0000313" key="2">
    <source>
        <dbReference type="EMBL" id="KAF7302310.1"/>
    </source>
</evidence>
<gene>
    <name evidence="2" type="ORF">HMN09_00864300</name>
</gene>
<dbReference type="OrthoDB" id="416253at2759"/>
<protein>
    <submittedName>
        <fullName evidence="2">Aldo-ket-red domain-containing protein</fullName>
    </submittedName>
</protein>
<dbReference type="SUPFAM" id="SSF51430">
    <property type="entry name" value="NAD(P)-linked oxidoreductase"/>
    <property type="match status" value="1"/>
</dbReference>
<organism evidence="2 3">
    <name type="scientific">Mycena chlorophos</name>
    <name type="common">Agaric fungus</name>
    <name type="synonym">Agaricus chlorophos</name>
    <dbReference type="NCBI Taxonomy" id="658473"/>
    <lineage>
        <taxon>Eukaryota</taxon>
        <taxon>Fungi</taxon>
        <taxon>Dikarya</taxon>
        <taxon>Basidiomycota</taxon>
        <taxon>Agaricomycotina</taxon>
        <taxon>Agaricomycetes</taxon>
        <taxon>Agaricomycetidae</taxon>
        <taxon>Agaricales</taxon>
        <taxon>Marasmiineae</taxon>
        <taxon>Mycenaceae</taxon>
        <taxon>Mycena</taxon>
    </lineage>
</organism>
<accession>A0A8H6SNW6</accession>
<reference evidence="2" key="1">
    <citation type="submission" date="2020-05" db="EMBL/GenBank/DDBJ databases">
        <title>Mycena genomes resolve the evolution of fungal bioluminescence.</title>
        <authorList>
            <person name="Tsai I.J."/>
        </authorList>
    </citation>
    <scope>NUCLEOTIDE SEQUENCE</scope>
    <source>
        <strain evidence="2">110903Hualien_Pintung</strain>
    </source>
</reference>
<evidence type="ECO:0000313" key="3">
    <source>
        <dbReference type="Proteomes" id="UP000613580"/>
    </source>
</evidence>
<feature type="compositionally biased region" description="Basic and acidic residues" evidence="1">
    <location>
        <begin position="272"/>
        <end position="283"/>
    </location>
</feature>
<dbReference type="EMBL" id="JACAZE010000012">
    <property type="protein sequence ID" value="KAF7302310.1"/>
    <property type="molecule type" value="Genomic_DNA"/>
</dbReference>
<name>A0A8H6SNW6_MYCCL</name>
<dbReference type="Proteomes" id="UP000613580">
    <property type="component" value="Unassembled WGS sequence"/>
</dbReference>
<proteinExistence type="predicted"/>